<comment type="caution">
    <text evidence="1">The sequence shown here is derived from an EMBL/GenBank/DDBJ whole genome shotgun (WGS) entry which is preliminary data.</text>
</comment>
<dbReference type="Gene3D" id="3.30.1440.10">
    <property type="match status" value="1"/>
</dbReference>
<dbReference type="PANTHER" id="PTHR38816">
    <property type="entry name" value="EXOSOME SUBUNIT, DUF54 FAMILY-RELATED"/>
    <property type="match status" value="1"/>
</dbReference>
<reference evidence="1 2" key="1">
    <citation type="submission" date="2023-05" db="EMBL/GenBank/DDBJ databases">
        <title>A new hyperthermophilic archaea 'Ignisphaera cupida' sp. nov. and description of the family 'Ignisphaeraceae' fam. nov.</title>
        <authorList>
            <person name="Podosokorskaya O.A."/>
            <person name="Elcheninov A.G."/>
            <person name="Klukina A."/>
            <person name="Merkel A.Y."/>
        </authorList>
    </citation>
    <scope>NUCLEOTIDE SEQUENCE [LARGE SCALE GENOMIC DNA]</scope>
    <source>
        <strain evidence="1 2">4213-co</strain>
    </source>
</reference>
<accession>A0ABD4Z7E4</accession>
<keyword evidence="2" id="KW-1185">Reference proteome</keyword>
<dbReference type="EMBL" id="JASNVW010000006">
    <property type="protein sequence ID" value="MDK6029272.1"/>
    <property type="molecule type" value="Genomic_DNA"/>
</dbReference>
<dbReference type="InterPro" id="IPR002739">
    <property type="entry name" value="PAB1135-like"/>
</dbReference>
<protein>
    <submittedName>
        <fullName evidence="1">RNA-binding domain-containing protein</fullName>
    </submittedName>
</protein>
<organism evidence="1 2">
    <name type="scientific">Ignisphaera cupida</name>
    <dbReference type="NCBI Taxonomy" id="3050454"/>
    <lineage>
        <taxon>Archaea</taxon>
        <taxon>Thermoproteota</taxon>
        <taxon>Thermoprotei</taxon>
        <taxon>Desulfurococcales</taxon>
        <taxon>Desulfurococcaceae</taxon>
        <taxon>Ignisphaera</taxon>
    </lineage>
</organism>
<dbReference type="Pfam" id="PF01877">
    <property type="entry name" value="RNA_binding"/>
    <property type="match status" value="1"/>
</dbReference>
<dbReference type="SUPFAM" id="SSF55282">
    <property type="entry name" value="RL5-like"/>
    <property type="match status" value="1"/>
</dbReference>
<evidence type="ECO:0000313" key="2">
    <source>
        <dbReference type="Proteomes" id="UP001529235"/>
    </source>
</evidence>
<dbReference type="PANTHER" id="PTHR38816:SF1">
    <property type="entry name" value="EXOSOME SUBUNIT"/>
    <property type="match status" value="1"/>
</dbReference>
<dbReference type="RefSeq" id="WP_285274259.1">
    <property type="nucleotide sequence ID" value="NZ_JASNVW010000006.1"/>
</dbReference>
<sequence>MQETDKRKTTLSEVAMSTTCHATEDCEKVKQALLNLVPQEIASSTQLVVESMKGFYGNVITRFEARFKDEEALKVLDHVAKLLSENDKRYVINSLEIRYDAKTNKVFIRVDKQSAYLGKPFVSEGDDVIRIVLSFSMLRSVDGIRRVLEEIFFGFKK</sequence>
<dbReference type="Proteomes" id="UP001529235">
    <property type="component" value="Unassembled WGS sequence"/>
</dbReference>
<dbReference type="InterPro" id="IPR022803">
    <property type="entry name" value="Ribosomal_uL5_dom_sf"/>
</dbReference>
<dbReference type="AlphaFoldDB" id="A0ABD4Z7E4"/>
<gene>
    <name evidence="1" type="ORF">QPL79_07835</name>
</gene>
<evidence type="ECO:0000313" key="1">
    <source>
        <dbReference type="EMBL" id="MDK6029272.1"/>
    </source>
</evidence>
<proteinExistence type="predicted"/>
<name>A0ABD4Z7E4_9CREN</name>